<feature type="domain" description="Peptidase M28" evidence="36">
    <location>
        <begin position="385"/>
        <end position="588"/>
    </location>
</feature>
<evidence type="ECO:0000256" key="28">
    <source>
        <dbReference type="ARBA" id="ARBA00080362"/>
    </source>
</evidence>
<evidence type="ECO:0000256" key="5">
    <source>
        <dbReference type="ARBA" id="ARBA00022475"/>
    </source>
</evidence>
<comment type="catalytic activity">
    <reaction evidence="20">
        <text>Release of an unsubstituted, C-terminal glutamyl residue, typically from Ac-Asp-Glu or folylpoly-gamma-glutamates.</text>
        <dbReference type="EC" id="3.4.17.21"/>
    </reaction>
</comment>
<dbReference type="AlphaFoldDB" id="A0A8K0A0J1"/>
<dbReference type="InterPro" id="IPR003137">
    <property type="entry name" value="PA_domain"/>
</dbReference>
<dbReference type="GO" id="GO:0004181">
    <property type="term" value="F:metallocarboxypeptidase activity"/>
    <property type="evidence" value="ECO:0007669"/>
    <property type="project" value="UniProtKB-EC"/>
</dbReference>
<keyword evidence="8" id="KW-0645">Protease</keyword>
<dbReference type="InterPro" id="IPR007365">
    <property type="entry name" value="TFR-like_dimer_dom"/>
</dbReference>
<evidence type="ECO:0000256" key="10">
    <source>
        <dbReference type="ARBA" id="ARBA00022723"/>
    </source>
</evidence>
<dbReference type="PANTHER" id="PTHR10404:SF77">
    <property type="entry name" value="GLUTAMATE CARBOXYPEPTIDASE 2 HOMOLOG"/>
    <property type="match status" value="1"/>
</dbReference>
<dbReference type="GO" id="GO:0006508">
    <property type="term" value="P:proteolysis"/>
    <property type="evidence" value="ECO:0007669"/>
    <property type="project" value="UniProtKB-KW"/>
</dbReference>
<sequence>MEDIQLKESEYKSDDPVRFKDGSEHSTLSPRFKVLLLAAVCVVFGLVVGVLIGFFSRSGGQVSEETGFGGLLTEGESWVPEALMSEVDPSRIERYLRKLTEKPHLAGTEGSYALAEYVRQTWLEQGLDTAHVAPYHVLLSYPDPDKPSYVALLDSNDDEMFRTAPREPSLDLDPPANISSVVPPFAAYSPSGIVEGELVYVNYGRTSDFARLETMNIPVAGKIIIARYGKTARGRKLRRCQVRGALGLIVYSDPADTVGTGPAASGRPLYPEGWFGPGTAVQRGHYLYTGGGQGEPLTPGYPAKDYMFRLNESESEPLPTIPAYPIGYNDAWHLLSAMGGPDAPSSWRGGLNITYRLGPGLQASGRARKVRLNVNVNRQVRPIHNVIGVIRGRVEPDRYVLLGNHRDAWNLGGVDPSSGTSSLLEVSHAFGAMVKRGWRPRRSLVFCSWDAEEYGIHGSFEWVEDFGKILTERAVAYLNVDMAVRATYSLRGRASPQLAPVLLEAAKKVPWPVSAPEGKTMYDVWRKRTPEVEGDPDTKPRVDLPRSGSDFTPFVHRLGIPSIDLAFFQDTSMGIWDYPLYHTAYATFHLQKKIIDPDFVFHRAMSQLWAETARSLADSLILPFRLSEYGAVIGGMLEDLESRYGSQLVARGISLDWLTSAVNNFTTVVETFDAEIAGAKITDPFVARMYNDQLMQLERAFIDPQGIPGRKFYRHTIMASRLYSSATFPALGDAIYQAVNNNGDTEGAWRNAQKQLSIITFTIQSAANTLIAIDLTS</sequence>
<comment type="subunit">
    <text evidence="4">Homodimer.</text>
</comment>
<evidence type="ECO:0000256" key="3">
    <source>
        <dbReference type="ARBA" id="ARBA00005634"/>
    </source>
</evidence>
<evidence type="ECO:0000256" key="13">
    <source>
        <dbReference type="ARBA" id="ARBA00022837"/>
    </source>
</evidence>
<feature type="transmembrane region" description="Helical" evidence="33">
    <location>
        <begin position="34"/>
        <end position="55"/>
    </location>
</feature>
<keyword evidence="5" id="KW-1003">Cell membrane</keyword>
<dbReference type="EMBL" id="OV696690">
    <property type="protein sequence ID" value="CAH1266289.1"/>
    <property type="molecule type" value="Genomic_DNA"/>
</dbReference>
<evidence type="ECO:0000256" key="25">
    <source>
        <dbReference type="ARBA" id="ARBA00075140"/>
    </source>
</evidence>
<dbReference type="Gene3D" id="3.40.630.10">
    <property type="entry name" value="Zn peptidases"/>
    <property type="match status" value="1"/>
</dbReference>
<comment type="function">
    <text evidence="22">Has both folate hydrolase and N-acetylated-alpha-linked-acidic dipeptidase (NAALADase) activity. Has a preference for tri-alpha-glutamate peptides. In the intestine, required for the uptake of folate. In the brain, modulates excitatory neurotransmission through the hydrolysis of the neuropeptide, N-aceylaspartylglutamate (NAAG), thereby releasing glutamate.</text>
</comment>
<comment type="cofactor">
    <cofactor evidence="1">
        <name>Zn(2+)</name>
        <dbReference type="ChEBI" id="CHEBI:29105"/>
    </cofactor>
</comment>
<dbReference type="CDD" id="cd02121">
    <property type="entry name" value="PA_GCPII_like"/>
    <property type="match status" value="1"/>
</dbReference>
<evidence type="ECO:0000256" key="16">
    <source>
        <dbReference type="ARBA" id="ARBA00022997"/>
    </source>
</evidence>
<dbReference type="FunFam" id="3.40.630.10:FF:000009">
    <property type="entry name" value="N-acetylated-alpha-linked acidic dipeptidase 2"/>
    <property type="match status" value="1"/>
</dbReference>
<keyword evidence="38" id="KW-1185">Reference proteome</keyword>
<evidence type="ECO:0000256" key="6">
    <source>
        <dbReference type="ARBA" id="ARBA00022553"/>
    </source>
</evidence>
<keyword evidence="14" id="KW-0735">Signal-anchor</keyword>
<evidence type="ECO:0000259" key="35">
    <source>
        <dbReference type="Pfam" id="PF04253"/>
    </source>
</evidence>
<evidence type="ECO:0000256" key="4">
    <source>
        <dbReference type="ARBA" id="ARBA00011738"/>
    </source>
</evidence>
<evidence type="ECO:0000256" key="23">
    <source>
        <dbReference type="ARBA" id="ARBA00066561"/>
    </source>
</evidence>
<dbReference type="Pfam" id="PF04253">
    <property type="entry name" value="TFR_dimer"/>
    <property type="match status" value="1"/>
</dbReference>
<dbReference type="Proteomes" id="UP000838412">
    <property type="component" value="Chromosome 5"/>
</dbReference>
<dbReference type="FunFam" id="1.20.930.40:FF:000001">
    <property type="entry name" value="N-acetylated-alpha-linked acidic dipeptidase 2"/>
    <property type="match status" value="1"/>
</dbReference>
<keyword evidence="9 33" id="KW-0812">Transmembrane</keyword>
<proteinExistence type="inferred from homology"/>
<dbReference type="CDD" id="cd08022">
    <property type="entry name" value="M28_PSMA_like"/>
    <property type="match status" value="1"/>
</dbReference>
<evidence type="ECO:0000256" key="9">
    <source>
        <dbReference type="ARBA" id="ARBA00022692"/>
    </source>
</evidence>
<comment type="function">
    <text evidence="21">Also exhibits a dipeptidyl-peptidase IV type activity. In vitro, cleaves Gly-Pro-AMC.</text>
</comment>
<keyword evidence="7" id="KW-0121">Carboxypeptidase</keyword>
<evidence type="ECO:0000256" key="19">
    <source>
        <dbReference type="ARBA" id="ARBA00023180"/>
    </source>
</evidence>
<evidence type="ECO:0000256" key="12">
    <source>
        <dbReference type="ARBA" id="ARBA00022833"/>
    </source>
</evidence>
<protein>
    <recommendedName>
        <fullName evidence="24">Glutamate carboxypeptidase 2</fullName>
        <ecNumber evidence="23">3.4.17.21</ecNumber>
    </recommendedName>
    <alternativeName>
        <fullName evidence="27">Folate hydrolase 1</fullName>
    </alternativeName>
    <alternativeName>
        <fullName evidence="30">Folylpoly-gamma-glutamate carboxypeptidase</fullName>
    </alternativeName>
    <alternativeName>
        <fullName evidence="31">Glutamate carboxypeptidase II</fullName>
    </alternativeName>
    <alternativeName>
        <fullName evidence="28">Membrane glutamate carboxypeptidase</fullName>
    </alternativeName>
    <alternativeName>
        <fullName evidence="29">N-acetylated-alpha-linked acidic dipeptidase I</fullName>
    </alternativeName>
    <alternativeName>
        <fullName evidence="25">Prostate-specific membrane antigen homolog</fullName>
    </alternativeName>
    <alternativeName>
        <fullName evidence="26">Pteroylpoly-gamma-glutamate carboxypeptidase</fullName>
    </alternativeName>
</protein>
<dbReference type="Pfam" id="PF02225">
    <property type="entry name" value="PA"/>
    <property type="match status" value="1"/>
</dbReference>
<dbReference type="EC" id="3.4.17.21" evidence="23"/>
<keyword evidence="19" id="KW-0325">Glycoprotein</keyword>
<evidence type="ECO:0000256" key="31">
    <source>
        <dbReference type="ARBA" id="ARBA00082320"/>
    </source>
</evidence>
<dbReference type="Pfam" id="PF04389">
    <property type="entry name" value="Peptidase_M28"/>
    <property type="match status" value="1"/>
</dbReference>
<evidence type="ECO:0000256" key="27">
    <source>
        <dbReference type="ARBA" id="ARBA00079527"/>
    </source>
</evidence>
<dbReference type="OrthoDB" id="5841748at2759"/>
<keyword evidence="12" id="KW-0862">Zinc</keyword>
<keyword evidence="11" id="KW-0378">Hydrolase</keyword>
<dbReference type="GO" id="GO:0046872">
    <property type="term" value="F:metal ion binding"/>
    <property type="evidence" value="ECO:0007669"/>
    <property type="project" value="UniProtKB-KW"/>
</dbReference>
<dbReference type="Gene3D" id="3.50.30.30">
    <property type="match status" value="1"/>
</dbReference>
<evidence type="ECO:0000256" key="15">
    <source>
        <dbReference type="ARBA" id="ARBA00022989"/>
    </source>
</evidence>
<dbReference type="PANTHER" id="PTHR10404">
    <property type="entry name" value="N-ACETYLATED-ALPHA-LINKED ACIDIC DIPEPTIDASE"/>
    <property type="match status" value="1"/>
</dbReference>
<dbReference type="GO" id="GO:0005886">
    <property type="term" value="C:plasma membrane"/>
    <property type="evidence" value="ECO:0007669"/>
    <property type="project" value="UniProtKB-SubCell"/>
</dbReference>
<keyword evidence="16" id="KW-0224">Dipeptidase</keyword>
<evidence type="ECO:0000313" key="38">
    <source>
        <dbReference type="Proteomes" id="UP000838412"/>
    </source>
</evidence>
<keyword evidence="15 33" id="KW-1133">Transmembrane helix</keyword>
<keyword evidence="13" id="KW-0106">Calcium</keyword>
<dbReference type="GO" id="GO:0016805">
    <property type="term" value="F:dipeptidase activity"/>
    <property type="evidence" value="ECO:0007669"/>
    <property type="project" value="UniProtKB-KW"/>
</dbReference>
<evidence type="ECO:0000256" key="33">
    <source>
        <dbReference type="SAM" id="Phobius"/>
    </source>
</evidence>
<dbReference type="SUPFAM" id="SSF52025">
    <property type="entry name" value="PA domain"/>
    <property type="match status" value="1"/>
</dbReference>
<evidence type="ECO:0000256" key="14">
    <source>
        <dbReference type="ARBA" id="ARBA00022968"/>
    </source>
</evidence>
<comment type="similarity">
    <text evidence="3">Belongs to the peptidase M28 family. M28B subfamily.</text>
</comment>
<feature type="compositionally biased region" description="Basic and acidic residues" evidence="32">
    <location>
        <begin position="1"/>
        <end position="24"/>
    </location>
</feature>
<feature type="domain" description="PA" evidence="34">
    <location>
        <begin position="194"/>
        <end position="284"/>
    </location>
</feature>
<organism evidence="37 38">
    <name type="scientific">Branchiostoma lanceolatum</name>
    <name type="common">Common lancelet</name>
    <name type="synonym">Amphioxus lanceolatum</name>
    <dbReference type="NCBI Taxonomy" id="7740"/>
    <lineage>
        <taxon>Eukaryota</taxon>
        <taxon>Metazoa</taxon>
        <taxon>Chordata</taxon>
        <taxon>Cephalochordata</taxon>
        <taxon>Leptocardii</taxon>
        <taxon>Amphioxiformes</taxon>
        <taxon>Branchiostomatidae</taxon>
        <taxon>Branchiostoma</taxon>
    </lineage>
</organism>
<evidence type="ECO:0000256" key="17">
    <source>
        <dbReference type="ARBA" id="ARBA00023049"/>
    </source>
</evidence>
<comment type="subcellular location">
    <subcellularLocation>
        <location evidence="2">Cell membrane</location>
        <topology evidence="2">Single-pass type II membrane protein</topology>
    </subcellularLocation>
</comment>
<evidence type="ECO:0000256" key="24">
    <source>
        <dbReference type="ARBA" id="ARBA00070473"/>
    </source>
</evidence>
<keyword evidence="18 33" id="KW-0472">Membrane</keyword>
<evidence type="ECO:0000256" key="26">
    <source>
        <dbReference type="ARBA" id="ARBA00078457"/>
    </source>
</evidence>
<evidence type="ECO:0000256" key="1">
    <source>
        <dbReference type="ARBA" id="ARBA00001947"/>
    </source>
</evidence>
<dbReference type="InterPro" id="IPR007484">
    <property type="entry name" value="Peptidase_M28"/>
</dbReference>
<evidence type="ECO:0000256" key="11">
    <source>
        <dbReference type="ARBA" id="ARBA00022801"/>
    </source>
</evidence>
<evidence type="ECO:0000256" key="2">
    <source>
        <dbReference type="ARBA" id="ARBA00004401"/>
    </source>
</evidence>
<keyword evidence="10" id="KW-0479">Metal-binding</keyword>
<evidence type="ECO:0000256" key="32">
    <source>
        <dbReference type="SAM" id="MobiDB-lite"/>
    </source>
</evidence>
<dbReference type="Gene3D" id="1.20.930.40">
    <property type="entry name" value="Transferrin receptor-like, dimerisation domain"/>
    <property type="match status" value="1"/>
</dbReference>
<keyword evidence="6" id="KW-0597">Phosphoprotein</keyword>
<keyword evidence="17" id="KW-0482">Metalloprotease</keyword>
<evidence type="ECO:0000259" key="36">
    <source>
        <dbReference type="Pfam" id="PF04389"/>
    </source>
</evidence>
<dbReference type="SUPFAM" id="SSF53187">
    <property type="entry name" value="Zn-dependent exopeptidases"/>
    <property type="match status" value="1"/>
</dbReference>
<feature type="domain" description="Transferrin receptor-like dimerisation" evidence="35">
    <location>
        <begin position="653"/>
        <end position="770"/>
    </location>
</feature>
<dbReference type="InterPro" id="IPR046450">
    <property type="entry name" value="PA_dom_sf"/>
</dbReference>
<evidence type="ECO:0000256" key="29">
    <source>
        <dbReference type="ARBA" id="ARBA00080568"/>
    </source>
</evidence>
<feature type="region of interest" description="Disordered" evidence="32">
    <location>
        <begin position="1"/>
        <end position="25"/>
    </location>
</feature>
<name>A0A8K0A0J1_BRALA</name>
<evidence type="ECO:0000256" key="18">
    <source>
        <dbReference type="ARBA" id="ARBA00023136"/>
    </source>
</evidence>
<evidence type="ECO:0000256" key="30">
    <source>
        <dbReference type="ARBA" id="ARBA00082075"/>
    </source>
</evidence>
<dbReference type="FunFam" id="3.50.30.30:FF:000002">
    <property type="entry name" value="N-acetylated-alpha-linked acidic dipeptidase 2"/>
    <property type="match status" value="1"/>
</dbReference>
<evidence type="ECO:0000313" key="37">
    <source>
        <dbReference type="EMBL" id="CAH1266289.1"/>
    </source>
</evidence>
<evidence type="ECO:0000256" key="22">
    <source>
        <dbReference type="ARBA" id="ARBA00056370"/>
    </source>
</evidence>
<gene>
    <name evidence="37" type="primary">NAALAD2</name>
    <name evidence="37" type="ORF">BLAG_LOCUS19936</name>
</gene>
<evidence type="ECO:0000256" key="20">
    <source>
        <dbReference type="ARBA" id="ARBA00052003"/>
    </source>
</evidence>
<accession>A0A8K0A0J1</accession>
<reference evidence="37" key="1">
    <citation type="submission" date="2022-01" db="EMBL/GenBank/DDBJ databases">
        <authorList>
            <person name="Braso-Vives M."/>
        </authorList>
    </citation>
    <scope>NUCLEOTIDE SEQUENCE</scope>
</reference>
<dbReference type="InterPro" id="IPR039373">
    <property type="entry name" value="Peptidase_M28B"/>
</dbReference>
<evidence type="ECO:0000256" key="7">
    <source>
        <dbReference type="ARBA" id="ARBA00022645"/>
    </source>
</evidence>
<evidence type="ECO:0000256" key="21">
    <source>
        <dbReference type="ARBA" id="ARBA00054055"/>
    </source>
</evidence>
<evidence type="ECO:0000256" key="8">
    <source>
        <dbReference type="ARBA" id="ARBA00022670"/>
    </source>
</evidence>
<dbReference type="InterPro" id="IPR036757">
    <property type="entry name" value="TFR-like_dimer_dom_sf"/>
</dbReference>
<evidence type="ECO:0000259" key="34">
    <source>
        <dbReference type="Pfam" id="PF02225"/>
    </source>
</evidence>
<dbReference type="SUPFAM" id="SSF47672">
    <property type="entry name" value="Transferrin receptor-like dimerisation domain"/>
    <property type="match status" value="1"/>
</dbReference>